<keyword evidence="11" id="KW-0687">Ribonucleoprotein</keyword>
<dbReference type="InterPro" id="IPR001848">
    <property type="entry name" value="Ribosomal_uS10"/>
</dbReference>
<evidence type="ECO:0000256" key="7">
    <source>
        <dbReference type="ARBA" id="ARBA00022840"/>
    </source>
</evidence>
<comment type="similarity">
    <text evidence="3">Belongs to the universal ribosomal protein uS10 family.</text>
</comment>
<dbReference type="GO" id="GO:1990904">
    <property type="term" value="C:ribonucleoprotein complex"/>
    <property type="evidence" value="ECO:0007669"/>
    <property type="project" value="UniProtKB-KW"/>
</dbReference>
<dbReference type="GO" id="GO:0005840">
    <property type="term" value="C:ribosome"/>
    <property type="evidence" value="ECO:0007669"/>
    <property type="project" value="UniProtKB-KW"/>
</dbReference>
<protein>
    <recommendedName>
        <fullName evidence="13">Small ribosomal subunit protein uS10m</fullName>
        <ecNumber evidence="4">6.1.1.2</ecNumber>
    </recommendedName>
    <alternativeName>
        <fullName evidence="14">37S ribosomal protein S10, mitochondrial</fullName>
    </alternativeName>
    <alternativeName>
        <fullName evidence="16">Mitochondrial ribosomal small subunit protein 10</fullName>
    </alternativeName>
    <alternativeName>
        <fullName evidence="15">Tryptophan--tRNA ligase, mitochondrial</fullName>
    </alternativeName>
    <alternativeName>
        <fullName evidence="12">Tryptophanyl-tRNA synthetase</fullName>
    </alternativeName>
</protein>
<reference evidence="19 20" key="1">
    <citation type="submission" date="2019-04" db="EMBL/GenBank/DDBJ databases">
        <title>Friends and foes A comparative genomics study of 23 Aspergillus species from section Flavi.</title>
        <authorList>
            <consortium name="DOE Joint Genome Institute"/>
            <person name="Kjaerbolling I."/>
            <person name="Vesth T."/>
            <person name="Frisvad J.C."/>
            <person name="Nybo J.L."/>
            <person name="Theobald S."/>
            <person name="Kildgaard S."/>
            <person name="Isbrandt T."/>
            <person name="Kuo A."/>
            <person name="Sato A."/>
            <person name="Lyhne E.K."/>
            <person name="Kogle M.E."/>
            <person name="Wiebenga A."/>
            <person name="Kun R.S."/>
            <person name="Lubbers R.J."/>
            <person name="Makela M.R."/>
            <person name="Barry K."/>
            <person name="Chovatia M."/>
            <person name="Clum A."/>
            <person name="Daum C."/>
            <person name="Haridas S."/>
            <person name="He G."/>
            <person name="LaButti K."/>
            <person name="Lipzen A."/>
            <person name="Mondo S."/>
            <person name="Riley R."/>
            <person name="Salamov A."/>
            <person name="Simmons B.A."/>
            <person name="Magnuson J.K."/>
            <person name="Henrissat B."/>
            <person name="Mortensen U.H."/>
            <person name="Larsen T.O."/>
            <person name="Devries R.P."/>
            <person name="Grigoriev I.V."/>
            <person name="Machida M."/>
            <person name="Baker S.E."/>
            <person name="Andersen M.R."/>
        </authorList>
    </citation>
    <scope>NUCLEOTIDE SEQUENCE [LARGE SCALE GENOMIC DNA]</scope>
    <source>
        <strain evidence="19 20">CBS 151.66</strain>
    </source>
</reference>
<keyword evidence="8 17" id="KW-0648">Protein biosynthesis</keyword>
<evidence type="ECO:0000259" key="18">
    <source>
        <dbReference type="SMART" id="SM01403"/>
    </source>
</evidence>
<dbReference type="GO" id="GO:0004830">
    <property type="term" value="F:tryptophan-tRNA ligase activity"/>
    <property type="evidence" value="ECO:0007669"/>
    <property type="project" value="UniProtKB-EC"/>
</dbReference>
<dbReference type="Proteomes" id="UP000326565">
    <property type="component" value="Unassembled WGS sequence"/>
</dbReference>
<evidence type="ECO:0000256" key="8">
    <source>
        <dbReference type="ARBA" id="ARBA00022917"/>
    </source>
</evidence>
<dbReference type="AlphaFoldDB" id="A0A5N5WMM8"/>
<evidence type="ECO:0000313" key="19">
    <source>
        <dbReference type="EMBL" id="KAB8069808.1"/>
    </source>
</evidence>
<dbReference type="CDD" id="cd00806">
    <property type="entry name" value="TrpRS_core"/>
    <property type="match status" value="1"/>
</dbReference>
<evidence type="ECO:0000256" key="5">
    <source>
        <dbReference type="ARBA" id="ARBA00022598"/>
    </source>
</evidence>
<dbReference type="Pfam" id="PF00338">
    <property type="entry name" value="Ribosomal_S10"/>
    <property type="match status" value="1"/>
</dbReference>
<dbReference type="Gene3D" id="1.10.240.10">
    <property type="entry name" value="Tyrosyl-Transfer RNA Synthetase"/>
    <property type="match status" value="1"/>
</dbReference>
<dbReference type="GO" id="GO:0005759">
    <property type="term" value="C:mitochondrial matrix"/>
    <property type="evidence" value="ECO:0007669"/>
    <property type="project" value="UniProtKB-SubCell"/>
</dbReference>
<evidence type="ECO:0000256" key="6">
    <source>
        <dbReference type="ARBA" id="ARBA00022741"/>
    </source>
</evidence>
<keyword evidence="10 17" id="KW-0030">Aminoacyl-tRNA synthetase</keyword>
<evidence type="ECO:0000313" key="20">
    <source>
        <dbReference type="Proteomes" id="UP000326565"/>
    </source>
</evidence>
<evidence type="ECO:0000256" key="2">
    <source>
        <dbReference type="ARBA" id="ARBA00005594"/>
    </source>
</evidence>
<dbReference type="SUPFAM" id="SSF54999">
    <property type="entry name" value="Ribosomal protein S10"/>
    <property type="match status" value="1"/>
</dbReference>
<accession>A0A5N5WMM8</accession>
<dbReference type="NCBIfam" id="TIGR00233">
    <property type="entry name" value="trpS"/>
    <property type="match status" value="1"/>
</dbReference>
<keyword evidence="6 17" id="KW-0547">Nucleotide-binding</keyword>
<dbReference type="SUPFAM" id="SSF52374">
    <property type="entry name" value="Nucleotidylyl transferase"/>
    <property type="match status" value="1"/>
</dbReference>
<dbReference type="Gene3D" id="3.40.50.620">
    <property type="entry name" value="HUPs"/>
    <property type="match status" value="1"/>
</dbReference>
<name>A0A5N5WMM8_9EURO</name>
<proteinExistence type="inferred from homology"/>
<dbReference type="FunFam" id="1.10.240.10:FF:000002">
    <property type="entry name" value="Tryptophan--tRNA ligase"/>
    <property type="match status" value="1"/>
</dbReference>
<dbReference type="PRINTS" id="PR01039">
    <property type="entry name" value="TRNASYNTHTRP"/>
</dbReference>
<evidence type="ECO:0000256" key="3">
    <source>
        <dbReference type="ARBA" id="ARBA00007102"/>
    </source>
</evidence>
<keyword evidence="9" id="KW-0689">Ribosomal protein</keyword>
<dbReference type="PROSITE" id="PS00178">
    <property type="entry name" value="AA_TRNA_LIGASE_I"/>
    <property type="match status" value="1"/>
</dbReference>
<dbReference type="GO" id="GO:0003735">
    <property type="term" value="F:structural constituent of ribosome"/>
    <property type="evidence" value="ECO:0007669"/>
    <property type="project" value="InterPro"/>
</dbReference>
<dbReference type="InterPro" id="IPR002305">
    <property type="entry name" value="aa-tRNA-synth_Ic"/>
</dbReference>
<dbReference type="FunFam" id="3.30.70.600:FF:000003">
    <property type="entry name" value="30S ribosomal protein S10"/>
    <property type="match status" value="1"/>
</dbReference>
<dbReference type="FunFam" id="3.40.50.620:FF:000082">
    <property type="entry name" value="MSW1p Mitochondrial tryptophanyl-tRNA synthetase"/>
    <property type="match status" value="1"/>
</dbReference>
<evidence type="ECO:0000256" key="16">
    <source>
        <dbReference type="ARBA" id="ARBA00078476"/>
    </source>
</evidence>
<dbReference type="InterPro" id="IPR027486">
    <property type="entry name" value="Ribosomal_uS10_dom"/>
</dbReference>
<dbReference type="GO" id="GO:0070183">
    <property type="term" value="P:mitochondrial tryptophanyl-tRNA aminoacylation"/>
    <property type="evidence" value="ECO:0007669"/>
    <property type="project" value="TreeGrafter"/>
</dbReference>
<keyword evidence="7 17" id="KW-0067">ATP-binding</keyword>
<dbReference type="InterPro" id="IPR001412">
    <property type="entry name" value="aa-tRNA-synth_I_CS"/>
</dbReference>
<evidence type="ECO:0000256" key="17">
    <source>
        <dbReference type="RuleBase" id="RU363036"/>
    </source>
</evidence>
<dbReference type="InterPro" id="IPR014729">
    <property type="entry name" value="Rossmann-like_a/b/a_fold"/>
</dbReference>
<dbReference type="EMBL" id="ML732326">
    <property type="protein sequence ID" value="KAB8069808.1"/>
    <property type="molecule type" value="Genomic_DNA"/>
</dbReference>
<keyword evidence="20" id="KW-1185">Reference proteome</keyword>
<evidence type="ECO:0000256" key="11">
    <source>
        <dbReference type="ARBA" id="ARBA00023274"/>
    </source>
</evidence>
<dbReference type="InterPro" id="IPR050203">
    <property type="entry name" value="Trp-tRNA_synthetase"/>
</dbReference>
<feature type="domain" description="Small ribosomal subunit protein uS10" evidence="18">
    <location>
        <begin position="81"/>
        <end position="178"/>
    </location>
</feature>
<dbReference type="PANTHER" id="PTHR43766:SF1">
    <property type="entry name" value="TRYPTOPHAN--TRNA LIGASE, MITOCHONDRIAL"/>
    <property type="match status" value="1"/>
</dbReference>
<sequence length="600" mass="67522">MLTLPEAYIFFAVSARSIASANNPDIATKSSSDVSQGNVERPALAERLDSINHMARLPRSVQAVYLRPLRRKAEYGLPVCDLQLRSYSVRNVEFFADFAVRAAYYLKLPVSGPVPLPRIVERWTFPRSNFVHKKSQENFERITLRRLIQIKDGNPQAVQTWLAFIRKHAFYGVGMKANIWEHESLDVAKNMDKVLPGVEKSLKSHLSQFGQRKCEGAQSSKSDILGDMRRTKHRSPRWNMESYLQKWGSSLTGQSPSTTSNQTVFSGIQPTGVPHLGNYLGALREWVRLQNDATEGTKLFYSIVDLHALTVPQNTHQLKKWRKESFATLLAVGLSPDRSTIFYQSAVPAHAELYWILSTVASMGYLSRMTQWKSKLQLPENASLEHSAARSKLRLGLFSYPVLQAADILVHRATHVPVGEDQRQHLEFSRYTANSFNHLYGLIFPSPEAVIAPAKRVMSLKEPTLKMSKSHSDDRSRIVLTDSPEDILKKVRVALTDSDASITYDPVRRPGVSNLIEILSHFDGRSCDELALEYESSTLRALKEHLAGRISDHLEGIREQYYSLIGDNSGYLDTVAEQGAQAARANADVTMKQLREAMGL</sequence>
<evidence type="ECO:0000256" key="9">
    <source>
        <dbReference type="ARBA" id="ARBA00022980"/>
    </source>
</evidence>
<evidence type="ECO:0000256" key="14">
    <source>
        <dbReference type="ARBA" id="ARBA00042916"/>
    </source>
</evidence>
<dbReference type="InterPro" id="IPR002306">
    <property type="entry name" value="Trp-tRNA-ligase"/>
</dbReference>
<evidence type="ECO:0000256" key="4">
    <source>
        <dbReference type="ARBA" id="ARBA00013161"/>
    </source>
</evidence>
<dbReference type="InterPro" id="IPR036838">
    <property type="entry name" value="Ribosomal_uS10_dom_sf"/>
</dbReference>
<dbReference type="PANTHER" id="PTHR43766">
    <property type="entry name" value="TRYPTOPHAN--TRNA LIGASE, MITOCHONDRIAL"/>
    <property type="match status" value="1"/>
</dbReference>
<evidence type="ECO:0000256" key="10">
    <source>
        <dbReference type="ARBA" id="ARBA00023146"/>
    </source>
</evidence>
<dbReference type="EC" id="6.1.1.2" evidence="4"/>
<dbReference type="OrthoDB" id="15808at2759"/>
<keyword evidence="5 17" id="KW-0436">Ligase</keyword>
<dbReference type="SMART" id="SM01403">
    <property type="entry name" value="Ribosomal_S10"/>
    <property type="match status" value="1"/>
</dbReference>
<comment type="similarity">
    <text evidence="2 17">Belongs to the class-I aminoacyl-tRNA synthetase family.</text>
</comment>
<evidence type="ECO:0000256" key="1">
    <source>
        <dbReference type="ARBA" id="ARBA00004305"/>
    </source>
</evidence>
<dbReference type="Gene3D" id="3.30.70.600">
    <property type="entry name" value="Ribosomal protein S10 domain"/>
    <property type="match status" value="1"/>
</dbReference>
<organism evidence="19 20">
    <name type="scientific">Aspergillus leporis</name>
    <dbReference type="NCBI Taxonomy" id="41062"/>
    <lineage>
        <taxon>Eukaryota</taxon>
        <taxon>Fungi</taxon>
        <taxon>Dikarya</taxon>
        <taxon>Ascomycota</taxon>
        <taxon>Pezizomycotina</taxon>
        <taxon>Eurotiomycetes</taxon>
        <taxon>Eurotiomycetidae</taxon>
        <taxon>Eurotiales</taxon>
        <taxon>Aspergillaceae</taxon>
        <taxon>Aspergillus</taxon>
        <taxon>Aspergillus subgen. Circumdati</taxon>
    </lineage>
</organism>
<dbReference type="Pfam" id="PF00579">
    <property type="entry name" value="tRNA-synt_1b"/>
    <property type="match status" value="1"/>
</dbReference>
<gene>
    <name evidence="19" type="ORF">BDV29DRAFT_194610</name>
</gene>
<comment type="subcellular location">
    <subcellularLocation>
        <location evidence="1">Mitochondrion matrix</location>
    </subcellularLocation>
</comment>
<evidence type="ECO:0000256" key="12">
    <source>
        <dbReference type="ARBA" id="ARBA00030268"/>
    </source>
</evidence>
<dbReference type="GO" id="GO:0005524">
    <property type="term" value="F:ATP binding"/>
    <property type="evidence" value="ECO:0007669"/>
    <property type="project" value="UniProtKB-KW"/>
</dbReference>
<evidence type="ECO:0000256" key="13">
    <source>
        <dbReference type="ARBA" id="ARBA00035261"/>
    </source>
</evidence>
<dbReference type="HAMAP" id="MF_00508">
    <property type="entry name" value="Ribosomal_uS10"/>
    <property type="match status" value="1"/>
</dbReference>
<evidence type="ECO:0000256" key="15">
    <source>
        <dbReference type="ARBA" id="ARBA00069760"/>
    </source>
</evidence>